<evidence type="ECO:0000313" key="7">
    <source>
        <dbReference type="EMBL" id="KAL2522937.1"/>
    </source>
</evidence>
<dbReference type="AlphaFoldDB" id="A0ABD1UDB0"/>
<proteinExistence type="predicted"/>
<evidence type="ECO:0000313" key="8">
    <source>
        <dbReference type="Proteomes" id="UP001604277"/>
    </source>
</evidence>
<gene>
    <name evidence="7" type="ORF">Fot_26860</name>
</gene>
<keyword evidence="5" id="KW-0539">Nucleus</keyword>
<comment type="caution">
    <text evidence="7">The sequence shown here is derived from an EMBL/GenBank/DDBJ whole genome shotgun (WGS) entry which is preliminary data.</text>
</comment>
<keyword evidence="2" id="KW-0805">Transcription regulation</keyword>
<dbReference type="InterPro" id="IPR017887">
    <property type="entry name" value="TF_TCP_subgr"/>
</dbReference>
<evidence type="ECO:0000256" key="5">
    <source>
        <dbReference type="ARBA" id="ARBA00023242"/>
    </source>
</evidence>
<comment type="subcellular location">
    <subcellularLocation>
        <location evidence="1">Nucleus</location>
    </subcellularLocation>
</comment>
<evidence type="ECO:0000256" key="3">
    <source>
        <dbReference type="ARBA" id="ARBA00023125"/>
    </source>
</evidence>
<organism evidence="7 8">
    <name type="scientific">Forsythia ovata</name>
    <dbReference type="NCBI Taxonomy" id="205694"/>
    <lineage>
        <taxon>Eukaryota</taxon>
        <taxon>Viridiplantae</taxon>
        <taxon>Streptophyta</taxon>
        <taxon>Embryophyta</taxon>
        <taxon>Tracheophyta</taxon>
        <taxon>Spermatophyta</taxon>
        <taxon>Magnoliopsida</taxon>
        <taxon>eudicotyledons</taxon>
        <taxon>Gunneridae</taxon>
        <taxon>Pentapetalae</taxon>
        <taxon>asterids</taxon>
        <taxon>lamiids</taxon>
        <taxon>Lamiales</taxon>
        <taxon>Oleaceae</taxon>
        <taxon>Forsythieae</taxon>
        <taxon>Forsythia</taxon>
    </lineage>
</organism>
<dbReference type="EMBL" id="JBFOLJ010000007">
    <property type="protein sequence ID" value="KAL2522937.1"/>
    <property type="molecule type" value="Genomic_DNA"/>
</dbReference>
<sequence>MFSSSSSKNSHLIPQIAPSFHASTSFLCLNSSEILLRHHDDLLSGHYNLAENAPVLQAAIELSFPSDAELGFQDVDRLNIDLGTSVNAFPRRKRTVKNDRHSKIITATGPRDRRVRLSISIARKFFDLQDMLGFDKPSKTLDWLLTKSQTAIKELVQTKQTTPGRS</sequence>
<keyword evidence="4" id="KW-0804">Transcription</keyword>
<dbReference type="Pfam" id="PF03634">
    <property type="entry name" value="TCP"/>
    <property type="match status" value="1"/>
</dbReference>
<evidence type="ECO:0000256" key="4">
    <source>
        <dbReference type="ARBA" id="ARBA00023163"/>
    </source>
</evidence>
<accession>A0ABD1UDB0</accession>
<dbReference type="GO" id="GO:0005634">
    <property type="term" value="C:nucleus"/>
    <property type="evidence" value="ECO:0007669"/>
    <property type="project" value="UniProtKB-SubCell"/>
</dbReference>
<evidence type="ECO:0000256" key="2">
    <source>
        <dbReference type="ARBA" id="ARBA00023015"/>
    </source>
</evidence>
<dbReference type="Proteomes" id="UP001604277">
    <property type="component" value="Unassembled WGS sequence"/>
</dbReference>
<evidence type="ECO:0000259" key="6">
    <source>
        <dbReference type="PROSITE" id="PS51369"/>
    </source>
</evidence>
<evidence type="ECO:0000256" key="1">
    <source>
        <dbReference type="ARBA" id="ARBA00004123"/>
    </source>
</evidence>
<reference evidence="8" key="1">
    <citation type="submission" date="2024-07" db="EMBL/GenBank/DDBJ databases">
        <title>Two chromosome-level genome assemblies of Korean endemic species Abeliophyllum distichum and Forsythia ovata (Oleaceae).</title>
        <authorList>
            <person name="Jang H."/>
        </authorList>
    </citation>
    <scope>NUCLEOTIDE SEQUENCE [LARGE SCALE GENOMIC DNA]</scope>
</reference>
<keyword evidence="8" id="KW-1185">Reference proteome</keyword>
<dbReference type="PANTHER" id="PTHR31072">
    <property type="entry name" value="TRANSCRIPTION FACTOR TCP4-RELATED"/>
    <property type="match status" value="1"/>
</dbReference>
<dbReference type="InterPro" id="IPR005333">
    <property type="entry name" value="Transcription_factor_TCP"/>
</dbReference>
<protein>
    <submittedName>
        <fullName evidence="7">Transcription factor CYCLOIDEA</fullName>
    </submittedName>
</protein>
<dbReference type="GO" id="GO:0003677">
    <property type="term" value="F:DNA binding"/>
    <property type="evidence" value="ECO:0007669"/>
    <property type="project" value="UniProtKB-KW"/>
</dbReference>
<keyword evidence="3" id="KW-0238">DNA-binding</keyword>
<dbReference type="PANTHER" id="PTHR31072:SF224">
    <property type="entry name" value="TRANSCRIPTION FACTOR TCP1"/>
    <property type="match status" value="1"/>
</dbReference>
<dbReference type="PROSITE" id="PS51369">
    <property type="entry name" value="TCP"/>
    <property type="match status" value="1"/>
</dbReference>
<feature type="domain" description="TCP" evidence="6">
    <location>
        <begin position="97"/>
        <end position="155"/>
    </location>
</feature>
<name>A0ABD1UDB0_9LAMI</name>